<dbReference type="Gene3D" id="3.30.40.10">
    <property type="entry name" value="Zinc/RING finger domain, C3HC4 (zinc finger)"/>
    <property type="match status" value="1"/>
</dbReference>
<protein>
    <recommendedName>
        <fullName evidence="3">RING-type domain-containing protein</fullName>
    </recommendedName>
</protein>
<keyword evidence="1" id="KW-0863">Zinc-finger</keyword>
<dbReference type="InterPro" id="IPR051728">
    <property type="entry name" value="RING-FYVE_E3_ubiquitin-ligase"/>
</dbReference>
<feature type="compositionally biased region" description="Low complexity" evidence="2">
    <location>
        <begin position="257"/>
        <end position="267"/>
    </location>
</feature>
<dbReference type="GO" id="GO:0008270">
    <property type="term" value="F:zinc ion binding"/>
    <property type="evidence" value="ECO:0007669"/>
    <property type="project" value="UniProtKB-KW"/>
</dbReference>
<feature type="region of interest" description="Disordered" evidence="2">
    <location>
        <begin position="213"/>
        <end position="282"/>
    </location>
</feature>
<feature type="region of interest" description="Disordered" evidence="2">
    <location>
        <begin position="296"/>
        <end position="329"/>
    </location>
</feature>
<dbReference type="SUPFAM" id="SSF57850">
    <property type="entry name" value="RING/U-box"/>
    <property type="match status" value="1"/>
</dbReference>
<keyword evidence="1" id="KW-0479">Metal-binding</keyword>
<dbReference type="InterPro" id="IPR001841">
    <property type="entry name" value="Znf_RING"/>
</dbReference>
<dbReference type="AlphaFoldDB" id="A0AAD3DP86"/>
<organism evidence="4 5">
    <name type="scientific">Astrephomene gubernaculifera</name>
    <dbReference type="NCBI Taxonomy" id="47775"/>
    <lineage>
        <taxon>Eukaryota</taxon>
        <taxon>Viridiplantae</taxon>
        <taxon>Chlorophyta</taxon>
        <taxon>core chlorophytes</taxon>
        <taxon>Chlorophyceae</taxon>
        <taxon>CS clade</taxon>
        <taxon>Chlamydomonadales</taxon>
        <taxon>Astrephomenaceae</taxon>
        <taxon>Astrephomene</taxon>
    </lineage>
</organism>
<dbReference type="Proteomes" id="UP001054857">
    <property type="component" value="Unassembled WGS sequence"/>
</dbReference>
<dbReference type="PROSITE" id="PS50089">
    <property type="entry name" value="ZF_RING_2"/>
    <property type="match status" value="1"/>
</dbReference>
<name>A0AAD3DP86_9CHLO</name>
<evidence type="ECO:0000313" key="4">
    <source>
        <dbReference type="EMBL" id="GFR45298.1"/>
    </source>
</evidence>
<dbReference type="Pfam" id="PF13920">
    <property type="entry name" value="zf-C3HC4_3"/>
    <property type="match status" value="1"/>
</dbReference>
<feature type="compositionally biased region" description="Low complexity" evidence="2">
    <location>
        <begin position="310"/>
        <end position="329"/>
    </location>
</feature>
<keyword evidence="5" id="KW-1185">Reference proteome</keyword>
<accession>A0AAD3DP86</accession>
<gene>
    <name evidence="4" type="ORF">Agub_g6656</name>
</gene>
<evidence type="ECO:0000313" key="5">
    <source>
        <dbReference type="Proteomes" id="UP001054857"/>
    </source>
</evidence>
<keyword evidence="1" id="KW-0862">Zinc</keyword>
<feature type="region of interest" description="Disordered" evidence="2">
    <location>
        <begin position="492"/>
        <end position="543"/>
    </location>
</feature>
<feature type="domain" description="RING-type" evidence="3">
    <location>
        <begin position="842"/>
        <end position="875"/>
    </location>
</feature>
<feature type="region of interest" description="Disordered" evidence="2">
    <location>
        <begin position="572"/>
        <end position="618"/>
    </location>
</feature>
<feature type="region of interest" description="Disordered" evidence="2">
    <location>
        <begin position="633"/>
        <end position="662"/>
    </location>
</feature>
<reference evidence="4 5" key="1">
    <citation type="journal article" date="2021" name="Sci. Rep.">
        <title>Genome sequencing of the multicellular alga Astrephomene provides insights into convergent evolution of germ-soma differentiation.</title>
        <authorList>
            <person name="Yamashita S."/>
            <person name="Yamamoto K."/>
            <person name="Matsuzaki R."/>
            <person name="Suzuki S."/>
            <person name="Yamaguchi H."/>
            <person name="Hirooka S."/>
            <person name="Minakuchi Y."/>
            <person name="Miyagishima S."/>
            <person name="Kawachi M."/>
            <person name="Toyoda A."/>
            <person name="Nozaki H."/>
        </authorList>
    </citation>
    <scope>NUCLEOTIDE SEQUENCE [LARGE SCALE GENOMIC DNA]</scope>
    <source>
        <strain evidence="4 5">NIES-4017</strain>
    </source>
</reference>
<evidence type="ECO:0000259" key="3">
    <source>
        <dbReference type="PROSITE" id="PS50089"/>
    </source>
</evidence>
<evidence type="ECO:0000256" key="2">
    <source>
        <dbReference type="SAM" id="MobiDB-lite"/>
    </source>
</evidence>
<feature type="region of interest" description="Disordered" evidence="2">
    <location>
        <begin position="117"/>
        <end position="138"/>
    </location>
</feature>
<sequence>MEDEAAINCLVGLPTADQRRAATAILRTDVLAAVRALAGCQRCGFVEQVLSAFDPSTLVTNSSLTYNHNSAATSWDNASHPTAPSVMPPAQLLALLSASGNPSELVGLLQFAWRDPAHGGSGSPEAPPSGGSGSSSSGGLLALSDSLLGNTRLLRRFLTQSLGVMQALSEELGDCRRHAGCPGPSELAASLARLHTQRRHTRERLAAWGVLMLGDSGGGQQQEGEEEGQQEGEPHGGRQQRGGQELTRQQEEERPVEGSGAKGAVKEAGGGGGAEEEGGGDDPQVALAIRLSLQEAAAAAAEEGEEERTGSATTSSSTPPAPPGSHASHSACMVDAAAVAALPAGLRERVEHLVSQLRAVEQRLGRLQHACQHGVQAGGRKLLLLLLQLMWSNLRRHYRAAAAEAADVGRGQAAGRRAVAAAGVGAAGAAEQLGGHECPMGHLARLRRRQRRYEGVLAELAAGLSDEEEGGDVEEAGLGEGFDASLLSLQGRRATGAESASRQGGVPHEEAAGQRQRRRQGRESGGQQEVLGQSSGMEARRSLTASAAAAATGKVAAAHATPARMASQVAAAGSATATGARATTEERLEGDRDAAAAPRVAGSSNSSGSRPQVARLPAPVPACPVSTFAAVEHTSTPAPPHARASPHHTTPARPTPIPAATQQPHEPMTVVLDYAAAAGGGGGGAAPAAAAGCGGVGSHAHGGGVAGTDSGSGLESGCSSGCSSSNSSCCCSCGAADCRAVREEQAEQLQALQCQLSACRASQSELQGEVGRLLDMLAHSRRAGEQAVSSLQSQLSRMRGEAGALAGLGPEELGRLAGEMEAALGRVRAAQLQAAAAREQQCPVCWERRKELVFGCGHQTCGECGERLSACPICRTTISIRIRVYG</sequence>
<dbReference type="EMBL" id="BMAR01000009">
    <property type="protein sequence ID" value="GFR45298.1"/>
    <property type="molecule type" value="Genomic_DNA"/>
</dbReference>
<dbReference type="PANTHER" id="PTHR14879">
    <property type="entry name" value="CASPASE REGULATOR, RING FINGER DOMAIN-CONTAINING"/>
    <property type="match status" value="1"/>
</dbReference>
<comment type="caution">
    <text evidence="4">The sequence shown here is derived from an EMBL/GenBank/DDBJ whole genome shotgun (WGS) entry which is preliminary data.</text>
</comment>
<feature type="compositionally biased region" description="Low complexity" evidence="2">
    <location>
        <begin position="572"/>
        <end position="582"/>
    </location>
</feature>
<proteinExistence type="predicted"/>
<evidence type="ECO:0000256" key="1">
    <source>
        <dbReference type="PROSITE-ProRule" id="PRU00175"/>
    </source>
</evidence>
<dbReference type="InterPro" id="IPR013083">
    <property type="entry name" value="Znf_RING/FYVE/PHD"/>
</dbReference>
<feature type="compositionally biased region" description="Basic and acidic residues" evidence="2">
    <location>
        <begin position="583"/>
        <end position="594"/>
    </location>
</feature>
<dbReference type="PANTHER" id="PTHR14879:SF5">
    <property type="entry name" value="RING-TYPE DOMAIN-CONTAINING PROTEIN"/>
    <property type="match status" value="1"/>
</dbReference>